<comment type="similarity">
    <text evidence="1 2">Belongs to the metallophosphoesterase superfamily. YfcE family.</text>
</comment>
<protein>
    <recommendedName>
        <fullName evidence="2">Phosphoesterase</fullName>
        <ecNumber evidence="2">3.1.4.-</ecNumber>
    </recommendedName>
</protein>
<name>A0A7Z7LEV3_9BACT</name>
<organism evidence="4 5">
    <name type="scientific">Mesotoga infera</name>
    <dbReference type="NCBI Taxonomy" id="1236046"/>
    <lineage>
        <taxon>Bacteria</taxon>
        <taxon>Thermotogati</taxon>
        <taxon>Thermotogota</taxon>
        <taxon>Thermotogae</taxon>
        <taxon>Kosmotogales</taxon>
        <taxon>Kosmotogaceae</taxon>
        <taxon>Mesotoga</taxon>
    </lineage>
</organism>
<dbReference type="InterPro" id="IPR050126">
    <property type="entry name" value="Ap4A_hydrolase"/>
</dbReference>
<dbReference type="EMBL" id="LS974202">
    <property type="protein sequence ID" value="SSC12682.1"/>
    <property type="molecule type" value="Genomic_DNA"/>
</dbReference>
<evidence type="ECO:0000256" key="2">
    <source>
        <dbReference type="RuleBase" id="RU362039"/>
    </source>
</evidence>
<dbReference type="KEGG" id="minf:MESINF_1238"/>
<sequence length="256" mass="28546">MRLAFFSDIHGNLEALQAVLEDMEKRGIDRCYCLGDLVGYGPQPEEVVGKIRELGIPTIMGNYDDAIGFEKESCGCAYNPGRETRVGDESIKWSIANTSDTSKEYLRRLPHTIEFEDEGVSFLLVHGSPLEHLLEYVKPTTPPERLERLLEKAGSDVVVNGHTHLPMVRWIKGKLLFNDGSVGRPKDGDWRACYLLVDVNRGSLSYEFLRVEYDRKATIEKIAKAGLPAELSVVLALGEGYDMGSTGESNSMEFTL</sequence>
<evidence type="ECO:0000313" key="4">
    <source>
        <dbReference type="EMBL" id="SSC12682.1"/>
    </source>
</evidence>
<dbReference type="GO" id="GO:0046872">
    <property type="term" value="F:metal ion binding"/>
    <property type="evidence" value="ECO:0007669"/>
    <property type="project" value="UniProtKB-KW"/>
</dbReference>
<evidence type="ECO:0000313" key="5">
    <source>
        <dbReference type="Proteomes" id="UP000250796"/>
    </source>
</evidence>
<proteinExistence type="inferred from homology"/>
<dbReference type="PANTHER" id="PTHR42850:SF2">
    <property type="entry name" value="BLL5683 PROTEIN"/>
    <property type="match status" value="1"/>
</dbReference>
<dbReference type="GO" id="GO:0005737">
    <property type="term" value="C:cytoplasm"/>
    <property type="evidence" value="ECO:0007669"/>
    <property type="project" value="TreeGrafter"/>
</dbReference>
<keyword evidence="5" id="KW-1185">Reference proteome</keyword>
<dbReference type="Proteomes" id="UP000250796">
    <property type="component" value="Chromosome MESINF"/>
</dbReference>
<dbReference type="PIRSF" id="PIRSF000883">
    <property type="entry name" value="Pesterase_MJ0912"/>
    <property type="match status" value="1"/>
</dbReference>
<dbReference type="InterPro" id="IPR024654">
    <property type="entry name" value="Calcineurin-like_PHP_lpxH"/>
</dbReference>
<evidence type="ECO:0000256" key="1">
    <source>
        <dbReference type="ARBA" id="ARBA00008950"/>
    </source>
</evidence>
<dbReference type="Gene3D" id="3.60.21.10">
    <property type="match status" value="1"/>
</dbReference>
<dbReference type="PANTHER" id="PTHR42850">
    <property type="entry name" value="METALLOPHOSPHOESTERASE"/>
    <property type="match status" value="1"/>
</dbReference>
<comment type="cofactor">
    <cofactor evidence="2">
        <name>a divalent metal cation</name>
        <dbReference type="ChEBI" id="CHEBI:60240"/>
    </cofactor>
</comment>
<reference evidence="4 5" key="1">
    <citation type="submission" date="2017-01" db="EMBL/GenBank/DDBJ databases">
        <authorList>
            <person name="Erauso G."/>
        </authorList>
    </citation>
    <scope>NUCLEOTIDE SEQUENCE [LARGE SCALE GENOMIC DNA]</scope>
    <source>
        <strain evidence="4">MESINF1</strain>
    </source>
</reference>
<dbReference type="RefSeq" id="WP_169698950.1">
    <property type="nucleotide sequence ID" value="NZ_LS974202.1"/>
</dbReference>
<dbReference type="SUPFAM" id="SSF56300">
    <property type="entry name" value="Metallo-dependent phosphatases"/>
    <property type="match status" value="1"/>
</dbReference>
<gene>
    <name evidence="4" type="ORF">MESINF_1238</name>
</gene>
<feature type="domain" description="Calcineurin-like phosphoesterase" evidence="3">
    <location>
        <begin position="1"/>
        <end position="201"/>
    </location>
</feature>
<dbReference type="InterPro" id="IPR000979">
    <property type="entry name" value="Phosphodiesterase_MJ0936/Vps29"/>
</dbReference>
<dbReference type="CDD" id="cd00838">
    <property type="entry name" value="MPP_superfamily"/>
    <property type="match status" value="1"/>
</dbReference>
<dbReference type="NCBIfam" id="TIGR00040">
    <property type="entry name" value="yfcE"/>
    <property type="match status" value="1"/>
</dbReference>
<keyword evidence="2" id="KW-0479">Metal-binding</keyword>
<dbReference type="Pfam" id="PF12850">
    <property type="entry name" value="Metallophos_2"/>
    <property type="match status" value="1"/>
</dbReference>
<dbReference type="GO" id="GO:0016791">
    <property type="term" value="F:phosphatase activity"/>
    <property type="evidence" value="ECO:0007669"/>
    <property type="project" value="TreeGrafter"/>
</dbReference>
<dbReference type="EC" id="3.1.4.-" evidence="2"/>
<evidence type="ECO:0000259" key="3">
    <source>
        <dbReference type="Pfam" id="PF12850"/>
    </source>
</evidence>
<dbReference type="InterPro" id="IPR011152">
    <property type="entry name" value="Pesterase_MJ0912"/>
</dbReference>
<dbReference type="AlphaFoldDB" id="A0A7Z7LEV3"/>
<accession>A0A7Z7LEV3</accession>
<dbReference type="InterPro" id="IPR029052">
    <property type="entry name" value="Metallo-depent_PP-like"/>
</dbReference>